<reference evidence="2" key="2">
    <citation type="submission" date="2023-05" db="EMBL/GenBank/DDBJ databases">
        <authorList>
            <consortium name="Lawrence Berkeley National Laboratory"/>
            <person name="Steindorff A."/>
            <person name="Hensen N."/>
            <person name="Bonometti L."/>
            <person name="Westerberg I."/>
            <person name="Brannstrom I.O."/>
            <person name="Guillou S."/>
            <person name="Cros-Aarteil S."/>
            <person name="Calhoun S."/>
            <person name="Haridas S."/>
            <person name="Kuo A."/>
            <person name="Mondo S."/>
            <person name="Pangilinan J."/>
            <person name="Riley R."/>
            <person name="Labutti K."/>
            <person name="Andreopoulos B."/>
            <person name="Lipzen A."/>
            <person name="Chen C."/>
            <person name="Yanf M."/>
            <person name="Daum C."/>
            <person name="Ng V."/>
            <person name="Clum A."/>
            <person name="Ohm R."/>
            <person name="Martin F."/>
            <person name="Silar P."/>
            <person name="Natvig D."/>
            <person name="Lalanne C."/>
            <person name="Gautier V."/>
            <person name="Ament-Velasquez S.L."/>
            <person name="Kruys A."/>
            <person name="Hutchinson M.I."/>
            <person name="Powell A.J."/>
            <person name="Barry K."/>
            <person name="Miller A.N."/>
            <person name="Grigoriev I.V."/>
            <person name="Debuchy R."/>
            <person name="Gladieux P."/>
            <person name="Thoren M.H."/>
            <person name="Johannesson H."/>
        </authorList>
    </citation>
    <scope>NUCLEOTIDE SEQUENCE</scope>
    <source>
        <strain evidence="2">CBS 315.58</strain>
    </source>
</reference>
<dbReference type="GO" id="GO:0016491">
    <property type="term" value="F:oxidoreductase activity"/>
    <property type="evidence" value="ECO:0007669"/>
    <property type="project" value="InterPro"/>
</dbReference>
<feature type="domain" description="DSBA-like thioredoxin" evidence="1">
    <location>
        <begin position="14"/>
        <end position="227"/>
    </location>
</feature>
<evidence type="ECO:0000313" key="2">
    <source>
        <dbReference type="EMBL" id="KAK4195402.1"/>
    </source>
</evidence>
<dbReference type="SUPFAM" id="SSF52833">
    <property type="entry name" value="Thioredoxin-like"/>
    <property type="match status" value="1"/>
</dbReference>
<dbReference type="EMBL" id="MU864014">
    <property type="protein sequence ID" value="KAK4195402.1"/>
    <property type="molecule type" value="Genomic_DNA"/>
</dbReference>
<keyword evidence="3" id="KW-1185">Reference proteome</keyword>
<sequence length="320" mass="34938">MSPTTPPNPFHFKITIYTDTVCPFSYLGHLSLSRAITTFSSSSPHPCVFSLTYHPYILYPTSLPSSGKLGEALSYIYSSRPSSSRPSPFSPTELTPLTGGIISHLTTLAKTYNITLNFSGLTGNSRDSHRLILLAQSRLSASKMQGFMTTLYKSNFELGLDISNRETLAKLGVDAGIWTTQQQGMDWLRSDELGTEVDELCERAKREVGVRAVPSYVVNDRWVVGGMQTQEVWEGLFTRIIATTAQEATGGETATATTATTTATTTITTKKKMGSDIRNKKLEEKDGKGGEMVVGMKDGGNCRVVGDEGHTSRDHDCTIR</sequence>
<dbReference type="PANTHER" id="PTHR13887">
    <property type="entry name" value="GLUTATHIONE S-TRANSFERASE KAPPA"/>
    <property type="match status" value="1"/>
</dbReference>
<accession>A0AAN6XCQ2</accession>
<name>A0AAN6XCQ2_9PEZI</name>
<evidence type="ECO:0000313" key="3">
    <source>
        <dbReference type="Proteomes" id="UP001303160"/>
    </source>
</evidence>
<organism evidence="2 3">
    <name type="scientific">Triangularia verruculosa</name>
    <dbReference type="NCBI Taxonomy" id="2587418"/>
    <lineage>
        <taxon>Eukaryota</taxon>
        <taxon>Fungi</taxon>
        <taxon>Dikarya</taxon>
        <taxon>Ascomycota</taxon>
        <taxon>Pezizomycotina</taxon>
        <taxon>Sordariomycetes</taxon>
        <taxon>Sordariomycetidae</taxon>
        <taxon>Sordariales</taxon>
        <taxon>Podosporaceae</taxon>
        <taxon>Triangularia</taxon>
    </lineage>
</organism>
<dbReference type="Pfam" id="PF01323">
    <property type="entry name" value="DSBA"/>
    <property type="match status" value="1"/>
</dbReference>
<protein>
    <submittedName>
        <fullName evidence="2">Thioredoxin-like protein</fullName>
    </submittedName>
</protein>
<dbReference type="InterPro" id="IPR001853">
    <property type="entry name" value="DSBA-like_thioredoxin_dom"/>
</dbReference>
<reference evidence="2" key="1">
    <citation type="journal article" date="2023" name="Mol. Phylogenet. Evol.">
        <title>Genome-scale phylogeny and comparative genomics of the fungal order Sordariales.</title>
        <authorList>
            <person name="Hensen N."/>
            <person name="Bonometti L."/>
            <person name="Westerberg I."/>
            <person name="Brannstrom I.O."/>
            <person name="Guillou S."/>
            <person name="Cros-Aarteil S."/>
            <person name="Calhoun S."/>
            <person name="Haridas S."/>
            <person name="Kuo A."/>
            <person name="Mondo S."/>
            <person name="Pangilinan J."/>
            <person name="Riley R."/>
            <person name="LaButti K."/>
            <person name="Andreopoulos B."/>
            <person name="Lipzen A."/>
            <person name="Chen C."/>
            <person name="Yan M."/>
            <person name="Daum C."/>
            <person name="Ng V."/>
            <person name="Clum A."/>
            <person name="Steindorff A."/>
            <person name="Ohm R.A."/>
            <person name="Martin F."/>
            <person name="Silar P."/>
            <person name="Natvig D.O."/>
            <person name="Lalanne C."/>
            <person name="Gautier V."/>
            <person name="Ament-Velasquez S.L."/>
            <person name="Kruys A."/>
            <person name="Hutchinson M.I."/>
            <person name="Powell A.J."/>
            <person name="Barry K."/>
            <person name="Miller A.N."/>
            <person name="Grigoriev I.V."/>
            <person name="Debuchy R."/>
            <person name="Gladieux P."/>
            <person name="Hiltunen Thoren M."/>
            <person name="Johannesson H."/>
        </authorList>
    </citation>
    <scope>NUCLEOTIDE SEQUENCE</scope>
    <source>
        <strain evidence="2">CBS 315.58</strain>
    </source>
</reference>
<dbReference type="InterPro" id="IPR036249">
    <property type="entry name" value="Thioredoxin-like_sf"/>
</dbReference>
<dbReference type="Gene3D" id="3.40.30.10">
    <property type="entry name" value="Glutaredoxin"/>
    <property type="match status" value="1"/>
</dbReference>
<dbReference type="Proteomes" id="UP001303160">
    <property type="component" value="Unassembled WGS sequence"/>
</dbReference>
<dbReference type="AlphaFoldDB" id="A0AAN6XCQ2"/>
<proteinExistence type="predicted"/>
<comment type="caution">
    <text evidence="2">The sequence shown here is derived from an EMBL/GenBank/DDBJ whole genome shotgun (WGS) entry which is preliminary data.</text>
</comment>
<gene>
    <name evidence="2" type="ORF">QBC40DRAFT_269310</name>
</gene>
<evidence type="ECO:0000259" key="1">
    <source>
        <dbReference type="Pfam" id="PF01323"/>
    </source>
</evidence>
<dbReference type="PANTHER" id="PTHR13887:SF41">
    <property type="entry name" value="THIOREDOXIN SUPERFAMILY PROTEIN"/>
    <property type="match status" value="1"/>
</dbReference>